<evidence type="ECO:0000313" key="1">
    <source>
        <dbReference type="EMBL" id="NMU82242.1"/>
    </source>
</evidence>
<accession>A0A7Y0SEW3</accession>
<comment type="caution">
    <text evidence="1">The sequence shown here is derived from an EMBL/GenBank/DDBJ whole genome shotgun (WGS) entry which is preliminary data.</text>
</comment>
<protein>
    <submittedName>
        <fullName evidence="1">9-hexadecenoic acid cis-trans isomerase</fullName>
    </submittedName>
</protein>
<dbReference type="Proteomes" id="UP000518904">
    <property type="component" value="Unassembled WGS sequence"/>
</dbReference>
<dbReference type="AlphaFoldDB" id="A0A7Y0SEW3"/>
<evidence type="ECO:0000313" key="2">
    <source>
        <dbReference type="Proteomes" id="UP000518904"/>
    </source>
</evidence>
<organism evidence="1 2">
    <name type="scientific">Vibrio parahaemolyticus</name>
    <dbReference type="NCBI Taxonomy" id="670"/>
    <lineage>
        <taxon>Bacteria</taxon>
        <taxon>Pseudomonadati</taxon>
        <taxon>Pseudomonadota</taxon>
        <taxon>Gammaproteobacteria</taxon>
        <taxon>Vibrionales</taxon>
        <taxon>Vibrionaceae</taxon>
        <taxon>Vibrio</taxon>
    </lineage>
</organism>
<gene>
    <name evidence="1" type="ORF">HKB16_05035</name>
</gene>
<proteinExistence type="predicted"/>
<dbReference type="InterPro" id="IPR010706">
    <property type="entry name" value="Fatty_acid_cis-trans_isomerase"/>
</dbReference>
<feature type="non-terminal residue" evidence="1">
    <location>
        <position position="89"/>
    </location>
</feature>
<sequence>IDREQTCPTIEEYEQYEKDNPTWGMPFGMPNLSNSEYHTLMTWLENGAIMNVHQPVSENEQAQIDKYEALLNHSDLKNQLMARYIYEHL</sequence>
<name>A0A7Y0SEW3_VIBPH</name>
<keyword evidence="1" id="KW-0413">Isomerase</keyword>
<dbReference type="Pfam" id="PF06934">
    <property type="entry name" value="CTI"/>
    <property type="match status" value="1"/>
</dbReference>
<dbReference type="GO" id="GO:0016853">
    <property type="term" value="F:isomerase activity"/>
    <property type="evidence" value="ECO:0007669"/>
    <property type="project" value="UniProtKB-KW"/>
</dbReference>
<feature type="non-terminal residue" evidence="1">
    <location>
        <position position="1"/>
    </location>
</feature>
<reference evidence="1 2" key="1">
    <citation type="submission" date="2020-04" db="EMBL/GenBank/DDBJ databases">
        <title>Whole-genome sequencing of Vibrio spp. from China reveals different genetic environments of blaCTX-M-14 among diverse lineages.</title>
        <authorList>
            <person name="Zheng Z."/>
            <person name="Ye L."/>
            <person name="Chen S."/>
        </authorList>
    </citation>
    <scope>NUCLEOTIDE SEQUENCE [LARGE SCALE GENOMIC DNA]</scope>
    <source>
        <strain evidence="1 2">Vb0551</strain>
    </source>
</reference>
<dbReference type="EMBL" id="JABCLB010000574">
    <property type="protein sequence ID" value="NMU82242.1"/>
    <property type="molecule type" value="Genomic_DNA"/>
</dbReference>